<evidence type="ECO:0000313" key="3">
    <source>
        <dbReference type="Proteomes" id="UP000095282"/>
    </source>
</evidence>
<dbReference type="Proteomes" id="UP000095282">
    <property type="component" value="Unplaced"/>
</dbReference>
<organism evidence="3 4">
    <name type="scientific">Caenorhabditis tropicalis</name>
    <dbReference type="NCBI Taxonomy" id="1561998"/>
    <lineage>
        <taxon>Eukaryota</taxon>
        <taxon>Metazoa</taxon>
        <taxon>Ecdysozoa</taxon>
        <taxon>Nematoda</taxon>
        <taxon>Chromadorea</taxon>
        <taxon>Rhabditida</taxon>
        <taxon>Rhabditina</taxon>
        <taxon>Rhabditomorpha</taxon>
        <taxon>Rhabditoidea</taxon>
        <taxon>Rhabditidae</taxon>
        <taxon>Peloderinae</taxon>
        <taxon>Caenorhabditis</taxon>
    </lineage>
</organism>
<dbReference type="InterPro" id="IPR057566">
    <property type="entry name" value="TPR_TTI1_N"/>
</dbReference>
<dbReference type="GO" id="GO:0005737">
    <property type="term" value="C:cytoplasm"/>
    <property type="evidence" value="ECO:0007669"/>
    <property type="project" value="TreeGrafter"/>
</dbReference>
<dbReference type="InterPro" id="IPR016024">
    <property type="entry name" value="ARM-type_fold"/>
</dbReference>
<dbReference type="PANTHER" id="PTHR18460:SF3">
    <property type="entry name" value="TELO2-INTERACTING PROTEIN 1 HOMOLOG"/>
    <property type="match status" value="1"/>
</dbReference>
<accession>A0A1I7UNK1</accession>
<evidence type="ECO:0000313" key="4">
    <source>
        <dbReference type="WBParaSite" id="Csp11.Scaffold630.g17769.t1"/>
    </source>
</evidence>
<dbReference type="SUPFAM" id="SSF48371">
    <property type="entry name" value="ARM repeat"/>
    <property type="match status" value="1"/>
</dbReference>
<dbReference type="eggNOG" id="KOG4524">
    <property type="taxonomic scope" value="Eukaryota"/>
</dbReference>
<feature type="domain" description="TTI1 N-terminal TPR" evidence="1">
    <location>
        <begin position="139"/>
        <end position="320"/>
    </location>
</feature>
<dbReference type="PANTHER" id="PTHR18460">
    <property type="entry name" value="TEL2 INTERACTING PROTEIN 1 TTI1 FAMILY MEMBER"/>
    <property type="match status" value="1"/>
</dbReference>
<dbReference type="WBParaSite" id="Csp11.Scaffold630.g17769.t1">
    <property type="protein sequence ID" value="Csp11.Scaffold630.g17769.t1"/>
    <property type="gene ID" value="Csp11.Scaffold630.g17769"/>
</dbReference>
<dbReference type="Pfam" id="PF24173">
    <property type="entry name" value="TPR_TTI1_N"/>
    <property type="match status" value="1"/>
</dbReference>
<proteinExistence type="predicted"/>
<dbReference type="Pfam" id="PF24181">
    <property type="entry name" value="TPR_TTI1_C"/>
    <property type="match status" value="1"/>
</dbReference>
<evidence type="ECO:0000259" key="2">
    <source>
        <dbReference type="Pfam" id="PF24181"/>
    </source>
</evidence>
<dbReference type="AlphaFoldDB" id="A0A1I7UNK1"/>
<feature type="domain" description="TTI1 C-terminal TPR" evidence="2">
    <location>
        <begin position="709"/>
        <end position="832"/>
    </location>
</feature>
<reference evidence="4" key="1">
    <citation type="submission" date="2016-11" db="UniProtKB">
        <authorList>
            <consortium name="WormBaseParasite"/>
        </authorList>
    </citation>
    <scope>IDENTIFICATION</scope>
</reference>
<keyword evidence="3" id="KW-1185">Reference proteome</keyword>
<protein>
    <submittedName>
        <fullName evidence="4">NUC173 domain-containing protein</fullName>
    </submittedName>
</protein>
<dbReference type="InterPro" id="IPR052587">
    <property type="entry name" value="TELO2-interacting_protein_1"/>
</dbReference>
<dbReference type="STRING" id="1561998.A0A1I7UNK1"/>
<name>A0A1I7UNK1_9PELO</name>
<sequence>MAHFQEGAELFQAATNGVKTLLEVKKNKEVITESFVEGIVQSIGDYEMNYSYPQQQTAGAAIVVSARILLPETTMEEKLALIPLFRQGLDMISSFDKLPSFLWSNALPLFHTYLDNVPEDTPGAMKFLELLLRILEILKLSPKVNSDFFAYRSALSIARIITVTMELISNQEKDMEVREPALELLSKIVEQCPPENAPSVSLFVSGLLSKLAKFMQNQKIRPNFLQKACALFTEAVVLVFADNAIKFDIKKVDLNRINPEMRFIFLNQTEKWRTDGADSIVEFIHEITIRYITHRMWNVKKQVYTMVIRIQEACPQLFGERLYHHLLFIYKISRFNEVETFQFFGEKCLSLVKNEHKTREYFYEHLEAHIRSLPSKTRRSDGTEEIGIICALLSGIGEGVRLMCTTGSETIELLLRSLADSIVIDRQKILITRNGVPDELEIALTRMDLKYDLCHSNIKELCEILATFGGIEVVDMVHNLMRIESVAKRSSYHIILGYLLLALDVEKTSSDEPIILMLAEYMVKETNRLCVVNVIDDMKPVMNRYEIDWETCVESLSLINLTSCMKFIEKTANRSNISVNSLCTLLMQTTSASWIVSEAAECSLDILVKQDKSAKDVEDLIEIYSSHILNRLSMSCASSSDYHMAPILLTGYLSFAQVSKQFDVVRVIIEKMLFALDHNEQRYSYALLQAISVFVIKLNEEYPNQEPLPPPEDSEDGKPLPTPQHLIVEKILLRTKHMLLSEWLPVTVTVIKVISQGLEFVRRHDDILLPMIHQSWFGLMSLVKDFDSVTLPLSLDLIMKMAMMSGTFIHNKVLKELWPLVGDYFLTNAARKDEFQNTVDNINTLKMILSLPRIIVYSGLTEEEANGSFMRILKVAIEAKGPFYRDAMNENNRMIEFFKRETRRTQGTSTNQN</sequence>
<evidence type="ECO:0000259" key="1">
    <source>
        <dbReference type="Pfam" id="PF24173"/>
    </source>
</evidence>
<dbReference type="InterPro" id="IPR057567">
    <property type="entry name" value="TPR_TTI1_C"/>
</dbReference>